<dbReference type="Pfam" id="PF07478">
    <property type="entry name" value="Dala_Dala_lig_C"/>
    <property type="match status" value="1"/>
</dbReference>
<gene>
    <name evidence="6" type="ORF">C7212DRAFT_357785</name>
</gene>
<evidence type="ECO:0000256" key="4">
    <source>
        <dbReference type="SAM" id="MobiDB-lite"/>
    </source>
</evidence>
<keyword evidence="3" id="KW-0547">Nucleotide-binding</keyword>
<feature type="domain" description="ATP-grasp" evidence="5">
    <location>
        <begin position="118"/>
        <end position="335"/>
    </location>
</feature>
<dbReference type="PANTHER" id="PTHR23132:SF23">
    <property type="entry name" value="D-ALANINE--D-ALANINE LIGASE B"/>
    <property type="match status" value="1"/>
</dbReference>
<dbReference type="Gene3D" id="3.30.1490.20">
    <property type="entry name" value="ATP-grasp fold, A domain"/>
    <property type="match status" value="1"/>
</dbReference>
<keyword evidence="7" id="KW-1185">Reference proteome</keyword>
<comment type="caution">
    <text evidence="6">The sequence shown here is derived from an EMBL/GenBank/DDBJ whole genome shotgun (WGS) entry which is preliminary data.</text>
</comment>
<feature type="compositionally biased region" description="Pro residues" evidence="4">
    <location>
        <begin position="10"/>
        <end position="21"/>
    </location>
</feature>
<dbReference type="AlphaFoldDB" id="A0A317SS95"/>
<dbReference type="InterPro" id="IPR011095">
    <property type="entry name" value="Dala_Dala_lig_C"/>
</dbReference>
<proteinExistence type="inferred from homology"/>
<dbReference type="PROSITE" id="PS50975">
    <property type="entry name" value="ATP_GRASP"/>
    <property type="match status" value="1"/>
</dbReference>
<organism evidence="6 7">
    <name type="scientific">Tuber magnatum</name>
    <name type="common">white Piedmont truffle</name>
    <dbReference type="NCBI Taxonomy" id="42249"/>
    <lineage>
        <taxon>Eukaryota</taxon>
        <taxon>Fungi</taxon>
        <taxon>Dikarya</taxon>
        <taxon>Ascomycota</taxon>
        <taxon>Pezizomycotina</taxon>
        <taxon>Pezizomycetes</taxon>
        <taxon>Pezizales</taxon>
        <taxon>Tuberaceae</taxon>
        <taxon>Tuber</taxon>
    </lineage>
</organism>
<dbReference type="GO" id="GO:0008716">
    <property type="term" value="F:D-alanine-D-alanine ligase activity"/>
    <property type="evidence" value="ECO:0007669"/>
    <property type="project" value="InterPro"/>
</dbReference>
<protein>
    <submittedName>
        <fullName evidence="6">Glutathione synthetase ATP-binding domain-like protein</fullName>
    </submittedName>
</protein>
<keyword evidence="3 6" id="KW-0067">ATP-binding</keyword>
<dbReference type="InterPro" id="IPR011761">
    <property type="entry name" value="ATP-grasp"/>
</dbReference>
<evidence type="ECO:0000259" key="5">
    <source>
        <dbReference type="PROSITE" id="PS50975"/>
    </source>
</evidence>
<evidence type="ECO:0000256" key="3">
    <source>
        <dbReference type="PROSITE-ProRule" id="PRU00409"/>
    </source>
</evidence>
<evidence type="ECO:0000313" key="6">
    <source>
        <dbReference type="EMBL" id="PWW75941.1"/>
    </source>
</evidence>
<dbReference type="GO" id="GO:0005524">
    <property type="term" value="F:ATP binding"/>
    <property type="evidence" value="ECO:0007669"/>
    <property type="project" value="UniProtKB-UniRule"/>
</dbReference>
<dbReference type="Gene3D" id="3.30.470.20">
    <property type="entry name" value="ATP-grasp fold, B domain"/>
    <property type="match status" value="1"/>
</dbReference>
<feature type="region of interest" description="Disordered" evidence="4">
    <location>
        <begin position="1"/>
        <end position="25"/>
    </location>
</feature>
<name>A0A317SS95_9PEZI</name>
<dbReference type="GO" id="GO:0046872">
    <property type="term" value="F:metal ion binding"/>
    <property type="evidence" value="ECO:0007669"/>
    <property type="project" value="InterPro"/>
</dbReference>
<dbReference type="SUPFAM" id="SSF56059">
    <property type="entry name" value="Glutathione synthetase ATP-binding domain-like"/>
    <property type="match status" value="1"/>
</dbReference>
<dbReference type="InterPro" id="IPR013815">
    <property type="entry name" value="ATP_grasp_subdomain_1"/>
</dbReference>
<keyword evidence="2" id="KW-0436">Ligase</keyword>
<reference evidence="6 7" key="1">
    <citation type="submission" date="2018-03" db="EMBL/GenBank/DDBJ databases">
        <title>Genomes of Pezizomycetes fungi and the evolution of truffles.</title>
        <authorList>
            <person name="Murat C."/>
            <person name="Payen T."/>
            <person name="Noel B."/>
            <person name="Kuo A."/>
            <person name="Martin F.M."/>
        </authorList>
    </citation>
    <scope>NUCLEOTIDE SEQUENCE [LARGE SCALE GENOMIC DNA]</scope>
    <source>
        <strain evidence="6">091103-1</strain>
    </source>
</reference>
<dbReference type="STRING" id="42249.A0A317SS95"/>
<evidence type="ECO:0000313" key="7">
    <source>
        <dbReference type="Proteomes" id="UP000246991"/>
    </source>
</evidence>
<comment type="similarity">
    <text evidence="1">Belongs to the D-alanine--D-alanine ligase family.</text>
</comment>
<dbReference type="PANTHER" id="PTHR23132">
    <property type="entry name" value="D-ALANINE--D-ALANINE LIGASE"/>
    <property type="match status" value="1"/>
</dbReference>
<dbReference type="Proteomes" id="UP000246991">
    <property type="component" value="Unassembled WGS sequence"/>
</dbReference>
<accession>A0A317SS95</accession>
<sequence>MVHSNRQSPEVPPPPPPPPPTHDASADIAYAVHSLNDPNLRVVTPEPHPNPTADIDWSFPDTQPGILAAIAAGADTIWANTPLFAHHPLTTTSLPPSTKLIANPPKVVDLVDDKAFTNKLLQHHGFSIPKSWLLEGDSKRSIERLSQLIYDLPYPVIVKPTRGRGSEGVKLIDGFVSMLDTLDELFETHNVVLIEEFLEGEEGTVTVVPDGQGKFIALPIVQRFDQVSGLMPWNGHVPVTKNSRVLSVSKEDSWHRSAKTECEKAVELLKLTSVTRIDIRRKGEDGGKFYLFDVNPKPNLTGAGRPGRDDQDSLCAIAAREFGWEYASLVRKCIETAYPLEEACAIEPPEAVVGSLDNFTQCLPPTPLTPGYTAYPSTAQSERSPGSDNAQSGAFGMMVCH</sequence>
<evidence type="ECO:0000256" key="1">
    <source>
        <dbReference type="ARBA" id="ARBA00010871"/>
    </source>
</evidence>
<evidence type="ECO:0000256" key="2">
    <source>
        <dbReference type="ARBA" id="ARBA00022598"/>
    </source>
</evidence>
<dbReference type="OrthoDB" id="422362at2759"/>
<dbReference type="EMBL" id="PYWC01000040">
    <property type="protein sequence ID" value="PWW75941.1"/>
    <property type="molecule type" value="Genomic_DNA"/>
</dbReference>